<feature type="domain" description="Peptidase S1" evidence="5">
    <location>
        <begin position="68"/>
        <end position="244"/>
    </location>
</feature>
<accession>A0A1B6EZV4</accession>
<dbReference type="InterPro" id="IPR043504">
    <property type="entry name" value="Peptidase_S1_PA_chymotrypsin"/>
</dbReference>
<dbReference type="InterPro" id="IPR018114">
    <property type="entry name" value="TRYPSIN_HIS"/>
</dbReference>
<dbReference type="SUPFAM" id="SSF50494">
    <property type="entry name" value="Trypsin-like serine proteases"/>
    <property type="match status" value="1"/>
</dbReference>
<evidence type="ECO:0000256" key="2">
    <source>
        <dbReference type="ARBA" id="ARBA00023157"/>
    </source>
</evidence>
<dbReference type="Gene3D" id="2.40.10.10">
    <property type="entry name" value="Trypsin-like serine proteases"/>
    <property type="match status" value="2"/>
</dbReference>
<evidence type="ECO:0000313" key="6">
    <source>
        <dbReference type="EMBL" id="JAS43440.1"/>
    </source>
</evidence>
<organism evidence="6">
    <name type="scientific">Cuerna arida</name>
    <dbReference type="NCBI Taxonomy" id="1464854"/>
    <lineage>
        <taxon>Eukaryota</taxon>
        <taxon>Metazoa</taxon>
        <taxon>Ecdysozoa</taxon>
        <taxon>Arthropoda</taxon>
        <taxon>Hexapoda</taxon>
        <taxon>Insecta</taxon>
        <taxon>Pterygota</taxon>
        <taxon>Neoptera</taxon>
        <taxon>Paraneoptera</taxon>
        <taxon>Hemiptera</taxon>
        <taxon>Auchenorrhyncha</taxon>
        <taxon>Membracoidea</taxon>
        <taxon>Cicadellidae</taxon>
        <taxon>Cicadellinae</taxon>
        <taxon>Proconiini</taxon>
        <taxon>Cuerna</taxon>
    </lineage>
</organism>
<dbReference type="AlphaFoldDB" id="A0A1B6EZV4"/>
<proteinExistence type="inferred from homology"/>
<gene>
    <name evidence="6" type="ORF">g.42170</name>
</gene>
<dbReference type="SMART" id="SM00020">
    <property type="entry name" value="Tryp_SPc"/>
    <property type="match status" value="1"/>
</dbReference>
<name>A0A1B6EZV4_9HEMI</name>
<dbReference type="FunFam" id="2.40.10.10:FF:000028">
    <property type="entry name" value="Serine protease easter"/>
    <property type="match status" value="1"/>
</dbReference>
<dbReference type="InterPro" id="IPR051487">
    <property type="entry name" value="Ser/Thr_Proteases_Immune/Dev"/>
</dbReference>
<evidence type="ECO:0000256" key="4">
    <source>
        <dbReference type="ARBA" id="ARBA00024195"/>
    </source>
</evidence>
<dbReference type="Pfam" id="PF00089">
    <property type="entry name" value="Trypsin"/>
    <property type="match status" value="1"/>
</dbReference>
<keyword evidence="2" id="KW-1015">Disulfide bond</keyword>
<dbReference type="InterPro" id="IPR001254">
    <property type="entry name" value="Trypsin_dom"/>
</dbReference>
<dbReference type="InterPro" id="IPR009003">
    <property type="entry name" value="Peptidase_S1_PA"/>
</dbReference>
<dbReference type="GO" id="GO:0004252">
    <property type="term" value="F:serine-type endopeptidase activity"/>
    <property type="evidence" value="ECO:0007669"/>
    <property type="project" value="InterPro"/>
</dbReference>
<dbReference type="PROSITE" id="PS50240">
    <property type="entry name" value="TRYPSIN_DOM"/>
    <property type="match status" value="1"/>
</dbReference>
<reference evidence="6" key="1">
    <citation type="submission" date="2015-11" db="EMBL/GenBank/DDBJ databases">
        <title>De novo transcriptome assembly of four potential Pierce s Disease insect vectors from Arizona vineyards.</title>
        <authorList>
            <person name="Tassone E.E."/>
        </authorList>
    </citation>
    <scope>NUCLEOTIDE SEQUENCE</scope>
</reference>
<evidence type="ECO:0000256" key="3">
    <source>
        <dbReference type="ARBA" id="ARBA00023180"/>
    </source>
</evidence>
<dbReference type="PANTHER" id="PTHR24256">
    <property type="entry name" value="TRYPTASE-RELATED"/>
    <property type="match status" value="1"/>
</dbReference>
<sequence length="244" mass="27571">LSSSKSKVELFFFKMNVLPILFAVRVLLMAEAFILNQDKLDLTKHKNWPLVYHDENCGRSKLPLARKSIGGRKADMGEYPWIARLVYRSFSDDGELGGCAGSLINGRYVLTAAHCCFDDPKNELGMGLAYVKLGEYDIHHIKDCFRGNCAPRVLEVGIENIIKHPLYGKKAKEALPSNDFCLLRLIQDVEFTDYIQPVCLPSAIEKDEKNLYDMILTVAGWGTIENFPQSRHPHALQELDVVVK</sequence>
<keyword evidence="1" id="KW-0732">Signal</keyword>
<dbReference type="GO" id="GO:0006508">
    <property type="term" value="P:proteolysis"/>
    <property type="evidence" value="ECO:0007669"/>
    <property type="project" value="InterPro"/>
</dbReference>
<protein>
    <recommendedName>
        <fullName evidence="5">Peptidase S1 domain-containing protein</fullName>
    </recommendedName>
</protein>
<keyword evidence="3" id="KW-0325">Glycoprotein</keyword>
<dbReference type="EMBL" id="GECZ01026329">
    <property type="protein sequence ID" value="JAS43440.1"/>
    <property type="molecule type" value="Transcribed_RNA"/>
</dbReference>
<comment type="similarity">
    <text evidence="4">Belongs to the peptidase S1 family. CLIP subfamily.</text>
</comment>
<dbReference type="PROSITE" id="PS00134">
    <property type="entry name" value="TRYPSIN_HIS"/>
    <property type="match status" value="1"/>
</dbReference>
<evidence type="ECO:0000256" key="1">
    <source>
        <dbReference type="ARBA" id="ARBA00022729"/>
    </source>
</evidence>
<feature type="non-terminal residue" evidence="6">
    <location>
        <position position="1"/>
    </location>
</feature>
<feature type="non-terminal residue" evidence="6">
    <location>
        <position position="244"/>
    </location>
</feature>
<evidence type="ECO:0000259" key="5">
    <source>
        <dbReference type="PROSITE" id="PS50240"/>
    </source>
</evidence>